<dbReference type="Gene3D" id="1.10.1420.10">
    <property type="match status" value="1"/>
</dbReference>
<proteinExistence type="inferred from homology"/>
<dbReference type="InterPro" id="IPR000432">
    <property type="entry name" value="DNA_mismatch_repair_MutS_C"/>
</dbReference>
<protein>
    <recommendedName>
        <fullName evidence="2 9">DNA mismatch repair protein MSH3</fullName>
    </recommendedName>
    <alternativeName>
        <fullName evidence="2 9">DNA mismatch repair protein MSH3</fullName>
    </alternativeName>
    <alternativeName>
        <fullName evidence="8">MutS protein homolog 3</fullName>
    </alternativeName>
</protein>
<evidence type="ECO:0000256" key="10">
    <source>
        <dbReference type="SAM" id="MobiDB-lite"/>
    </source>
</evidence>
<evidence type="ECO:0000256" key="9">
    <source>
        <dbReference type="ARBA" id="ARBA00073774"/>
    </source>
</evidence>
<evidence type="ECO:0000313" key="13">
    <source>
        <dbReference type="Proteomes" id="UP001172159"/>
    </source>
</evidence>
<dbReference type="PROSITE" id="PS00486">
    <property type="entry name" value="DNA_MISMATCH_REPAIR_2"/>
    <property type="match status" value="1"/>
</dbReference>
<evidence type="ECO:0000256" key="1">
    <source>
        <dbReference type="ARBA" id="ARBA00007094"/>
    </source>
</evidence>
<keyword evidence="3" id="KW-0547">Nucleotide-binding</keyword>
<dbReference type="InterPro" id="IPR007696">
    <property type="entry name" value="DNA_mismatch_repair_MutS_core"/>
</dbReference>
<accession>A0AA40K747</accession>
<evidence type="ECO:0000256" key="5">
    <source>
        <dbReference type="ARBA" id="ARBA00023125"/>
    </source>
</evidence>
<dbReference type="InterPro" id="IPR027417">
    <property type="entry name" value="P-loop_NTPase"/>
</dbReference>
<dbReference type="SUPFAM" id="SSF52540">
    <property type="entry name" value="P-loop containing nucleoside triphosphate hydrolases"/>
    <property type="match status" value="1"/>
</dbReference>
<keyword evidence="13" id="KW-1185">Reference proteome</keyword>
<evidence type="ECO:0000256" key="7">
    <source>
        <dbReference type="ARBA" id="ARBA00025902"/>
    </source>
</evidence>
<name>A0AA40K747_9PEZI</name>
<keyword evidence="6" id="KW-0469">Meiosis</keyword>
<dbReference type="InterPro" id="IPR036187">
    <property type="entry name" value="DNA_mismatch_repair_MutS_sf"/>
</dbReference>
<reference evidence="12" key="1">
    <citation type="submission" date="2023-06" db="EMBL/GenBank/DDBJ databases">
        <title>Genome-scale phylogeny and comparative genomics of the fungal order Sordariales.</title>
        <authorList>
            <consortium name="Lawrence Berkeley National Laboratory"/>
            <person name="Hensen N."/>
            <person name="Bonometti L."/>
            <person name="Westerberg I."/>
            <person name="Brannstrom I.O."/>
            <person name="Guillou S."/>
            <person name="Cros-Aarteil S."/>
            <person name="Calhoun S."/>
            <person name="Haridas S."/>
            <person name="Kuo A."/>
            <person name="Mondo S."/>
            <person name="Pangilinan J."/>
            <person name="Riley R."/>
            <person name="Labutti K."/>
            <person name="Andreopoulos B."/>
            <person name="Lipzen A."/>
            <person name="Chen C."/>
            <person name="Yanf M."/>
            <person name="Daum C."/>
            <person name="Ng V."/>
            <person name="Clum A."/>
            <person name="Steindorff A."/>
            <person name="Ohm R."/>
            <person name="Martin F."/>
            <person name="Silar P."/>
            <person name="Natvig D."/>
            <person name="Lalanne C."/>
            <person name="Gautier V."/>
            <person name="Ament-Velasquez S.L."/>
            <person name="Kruys A."/>
            <person name="Hutchinson M.I."/>
            <person name="Powell A.J."/>
            <person name="Barry K."/>
            <person name="Miller A.N."/>
            <person name="Grigoriev I.V."/>
            <person name="Debuchy R."/>
            <person name="Gladieux P."/>
            <person name="Thoren M.H."/>
            <person name="Johannesson H."/>
        </authorList>
    </citation>
    <scope>NUCLEOTIDE SEQUENCE</scope>
    <source>
        <strain evidence="12">CBS 540.89</strain>
    </source>
</reference>
<dbReference type="SMART" id="SM00533">
    <property type="entry name" value="MUTSd"/>
    <property type="match status" value="1"/>
</dbReference>
<comment type="similarity">
    <text evidence="1">Belongs to the DNA mismatch repair MutS family. MSH3 subfamily.</text>
</comment>
<evidence type="ECO:0000256" key="6">
    <source>
        <dbReference type="ARBA" id="ARBA00023254"/>
    </source>
</evidence>
<organism evidence="12 13">
    <name type="scientific">Apiosordaria backusii</name>
    <dbReference type="NCBI Taxonomy" id="314023"/>
    <lineage>
        <taxon>Eukaryota</taxon>
        <taxon>Fungi</taxon>
        <taxon>Dikarya</taxon>
        <taxon>Ascomycota</taxon>
        <taxon>Pezizomycotina</taxon>
        <taxon>Sordariomycetes</taxon>
        <taxon>Sordariomycetidae</taxon>
        <taxon>Sordariales</taxon>
        <taxon>Lasiosphaeriaceae</taxon>
        <taxon>Apiosordaria</taxon>
    </lineage>
</organism>
<dbReference type="FunFam" id="3.40.50.300:FF:000870">
    <property type="entry name" value="MutS protein homolog 4"/>
    <property type="match status" value="1"/>
</dbReference>
<evidence type="ECO:0000256" key="8">
    <source>
        <dbReference type="ARBA" id="ARBA00029792"/>
    </source>
</evidence>
<sequence length="939" mass="103319">MFSFSRASQLSSNASQLSSNASKLPSNASKFKMEASSSSSDSSIIRREAPPAIVRGSHLPSRRPTTPTPDTSPGPSNALSSIAYSPSISEPPSVFPPPPLFEDEEHHRVVCAVAESRSAGILGLAVVNLTLATAQIVRIINGSNYTTLKETLASMPHKPTIFVILPRINVDRSSSKLPSVLLSEIPWSNIITTVPREYWSKEDCLKHIEYYAHPDQVSPLKTILSSDNFYAACAFSAIMAYIDNYEKDFLLRPQTLHVEYVEPLGVMRMDKAAISALELVRNVYATQPGPNTLLGLMNHTRTPEGRRLLTRHILQPMTNEQEISLYHNAIEALCHDEDVFRKLRQVLKNFERIDLEAIAGWLAKDPEKIREALQSELVSSSGRHMSAVAGQYDLAQAEGDLSRILGLKSYLKNVQALNQLLRAADVTDHLLASVASKTDTDKTAPPLGLLEAVVQEDAVHSRNAADIRRARTWAVRASPNDAIELARAQYRATLEQVQAYFEEKSVLFQETVGEAGAPKLEVNDTGYCFKFKWADVRQYLDTDEPQPGETWGQAKIGCVRVNLGGRKGEHYLCQTDSLLRLSQRAYYHADIITKASDKRVLELREQLAESGCLPQLVSISKAVAQLDLVCSHAEVTTTQGYVRPKLGKELALTKARHPIMEARRAFVSNDAFSGEDTKFVVVTGTNMGGKTTYIKAIALIQILAQVGCYVPAERAAVPICDRLFVRSATNDNAAGNAGTFAVEMDEMSVILHGATDKSLVVIDELGRGTSTNEGLGLAAAMAEELVKRKSRVFFATHFLELGKMLNAWFPSQVLNIHMSSTGFVDHDHATISLPHTVVAGPVNNWDYGLELASRYFPPSLIESAKRWSKYQQDQEKSNTNERSAAEKKAAAEVGLMAHVEQALSSQMSNMELADRLEVVAEQYEALDGVEEASNDNDEA</sequence>
<dbReference type="InterPro" id="IPR045076">
    <property type="entry name" value="MutS"/>
</dbReference>
<dbReference type="AlphaFoldDB" id="A0AA40K747"/>
<evidence type="ECO:0000256" key="2">
    <source>
        <dbReference type="ARBA" id="ARBA00022151"/>
    </source>
</evidence>
<comment type="caution">
    <text evidence="12">The sequence shown here is derived from an EMBL/GenBank/DDBJ whole genome shotgun (WGS) entry which is preliminary data.</text>
</comment>
<dbReference type="GO" id="GO:0005524">
    <property type="term" value="F:ATP binding"/>
    <property type="evidence" value="ECO:0007669"/>
    <property type="project" value="UniProtKB-KW"/>
</dbReference>
<dbReference type="SUPFAM" id="SSF48334">
    <property type="entry name" value="DNA repair protein MutS, domain III"/>
    <property type="match status" value="1"/>
</dbReference>
<gene>
    <name evidence="12" type="ORF">B0T21DRAFT_447142</name>
</gene>
<dbReference type="GO" id="GO:0005634">
    <property type="term" value="C:nucleus"/>
    <property type="evidence" value="ECO:0007669"/>
    <property type="project" value="TreeGrafter"/>
</dbReference>
<dbReference type="Pfam" id="PF00488">
    <property type="entry name" value="MutS_V"/>
    <property type="match status" value="1"/>
</dbReference>
<feature type="region of interest" description="Disordered" evidence="10">
    <location>
        <begin position="1"/>
        <end position="83"/>
    </location>
</feature>
<dbReference type="PIRSF" id="PIRSF005813">
    <property type="entry name" value="MSH2"/>
    <property type="match status" value="1"/>
</dbReference>
<keyword evidence="4" id="KW-0067">ATP-binding</keyword>
<dbReference type="Proteomes" id="UP001172159">
    <property type="component" value="Unassembled WGS sequence"/>
</dbReference>
<dbReference type="GO" id="GO:0140664">
    <property type="term" value="F:ATP-dependent DNA damage sensor activity"/>
    <property type="evidence" value="ECO:0007669"/>
    <property type="project" value="InterPro"/>
</dbReference>
<keyword evidence="5" id="KW-0238">DNA-binding</keyword>
<evidence type="ECO:0000256" key="4">
    <source>
        <dbReference type="ARBA" id="ARBA00022840"/>
    </source>
</evidence>
<dbReference type="InterPro" id="IPR011184">
    <property type="entry name" value="DNA_mismatch_repair_Msh2"/>
</dbReference>
<comment type="subunit">
    <text evidence="7">Heterodimer consisting of MSH2-MSH3 (MutS beta). Forms a ternary complex with MutL alpha (MLH1-PMS1).</text>
</comment>
<dbReference type="PANTHER" id="PTHR11361">
    <property type="entry name" value="DNA MISMATCH REPAIR PROTEIN MUTS FAMILY MEMBER"/>
    <property type="match status" value="1"/>
</dbReference>
<dbReference type="EMBL" id="JAUKTV010000001">
    <property type="protein sequence ID" value="KAK0748410.1"/>
    <property type="molecule type" value="Genomic_DNA"/>
</dbReference>
<dbReference type="Gene3D" id="3.40.50.300">
    <property type="entry name" value="P-loop containing nucleotide triphosphate hydrolases"/>
    <property type="match status" value="1"/>
</dbReference>
<dbReference type="GO" id="GO:0030983">
    <property type="term" value="F:mismatched DNA binding"/>
    <property type="evidence" value="ECO:0007669"/>
    <property type="project" value="InterPro"/>
</dbReference>
<dbReference type="PANTHER" id="PTHR11361:SF21">
    <property type="entry name" value="MUTS PROTEIN HOMOLOG 4"/>
    <property type="match status" value="1"/>
</dbReference>
<evidence type="ECO:0000256" key="3">
    <source>
        <dbReference type="ARBA" id="ARBA00022741"/>
    </source>
</evidence>
<dbReference type="SMART" id="SM00534">
    <property type="entry name" value="MUTSac"/>
    <property type="match status" value="1"/>
</dbReference>
<dbReference type="GO" id="GO:0006298">
    <property type="term" value="P:mismatch repair"/>
    <property type="evidence" value="ECO:0007669"/>
    <property type="project" value="InterPro"/>
</dbReference>
<dbReference type="Pfam" id="PF05192">
    <property type="entry name" value="MutS_III"/>
    <property type="match status" value="1"/>
</dbReference>
<feature type="compositionally biased region" description="Low complexity" evidence="10">
    <location>
        <begin position="1"/>
        <end position="22"/>
    </location>
</feature>
<evidence type="ECO:0000313" key="12">
    <source>
        <dbReference type="EMBL" id="KAK0748410.1"/>
    </source>
</evidence>
<dbReference type="GO" id="GO:0007131">
    <property type="term" value="P:reciprocal meiotic recombination"/>
    <property type="evidence" value="ECO:0007669"/>
    <property type="project" value="TreeGrafter"/>
</dbReference>
<evidence type="ECO:0000259" key="11">
    <source>
        <dbReference type="PROSITE" id="PS00486"/>
    </source>
</evidence>
<feature type="domain" description="DNA mismatch repair proteins mutS family" evidence="11">
    <location>
        <begin position="758"/>
        <end position="774"/>
    </location>
</feature>